<keyword evidence="1" id="KW-0732">Signal</keyword>
<protein>
    <submittedName>
        <fullName evidence="2">Uncharacterized protein</fullName>
    </submittedName>
</protein>
<evidence type="ECO:0000313" key="2">
    <source>
        <dbReference type="EMBL" id="RZF43637.1"/>
    </source>
</evidence>
<dbReference type="AlphaFoldDB" id="A0A482XD65"/>
<reference evidence="2 3" key="1">
    <citation type="journal article" date="2017" name="Gigascience">
        <title>Genome sequence of the small brown planthopper, Laodelphax striatellus.</title>
        <authorList>
            <person name="Zhu J."/>
            <person name="Jiang F."/>
            <person name="Wang X."/>
            <person name="Yang P."/>
            <person name="Bao Y."/>
            <person name="Zhao W."/>
            <person name="Wang W."/>
            <person name="Lu H."/>
            <person name="Wang Q."/>
            <person name="Cui N."/>
            <person name="Li J."/>
            <person name="Chen X."/>
            <person name="Luo L."/>
            <person name="Yu J."/>
            <person name="Kang L."/>
            <person name="Cui F."/>
        </authorList>
    </citation>
    <scope>NUCLEOTIDE SEQUENCE [LARGE SCALE GENOMIC DNA]</scope>
    <source>
        <strain evidence="2">Lst14</strain>
    </source>
</reference>
<evidence type="ECO:0000256" key="1">
    <source>
        <dbReference type="SAM" id="SignalP"/>
    </source>
</evidence>
<dbReference type="InParanoid" id="A0A482XD65"/>
<keyword evidence="3" id="KW-1185">Reference proteome</keyword>
<feature type="chain" id="PRO_5019802792" evidence="1">
    <location>
        <begin position="24"/>
        <end position="71"/>
    </location>
</feature>
<proteinExistence type="predicted"/>
<organism evidence="2 3">
    <name type="scientific">Laodelphax striatellus</name>
    <name type="common">Small brown planthopper</name>
    <name type="synonym">Delphax striatella</name>
    <dbReference type="NCBI Taxonomy" id="195883"/>
    <lineage>
        <taxon>Eukaryota</taxon>
        <taxon>Metazoa</taxon>
        <taxon>Ecdysozoa</taxon>
        <taxon>Arthropoda</taxon>
        <taxon>Hexapoda</taxon>
        <taxon>Insecta</taxon>
        <taxon>Pterygota</taxon>
        <taxon>Neoptera</taxon>
        <taxon>Paraneoptera</taxon>
        <taxon>Hemiptera</taxon>
        <taxon>Auchenorrhyncha</taxon>
        <taxon>Fulgoroidea</taxon>
        <taxon>Delphacidae</taxon>
        <taxon>Criomorphinae</taxon>
        <taxon>Laodelphax</taxon>
    </lineage>
</organism>
<dbReference type="EMBL" id="QKKF02012532">
    <property type="protein sequence ID" value="RZF43637.1"/>
    <property type="molecule type" value="Genomic_DNA"/>
</dbReference>
<gene>
    <name evidence="2" type="ORF">LSTR_LSTR009234</name>
</gene>
<dbReference type="Proteomes" id="UP000291343">
    <property type="component" value="Unassembled WGS sequence"/>
</dbReference>
<comment type="caution">
    <text evidence="2">The sequence shown here is derived from an EMBL/GenBank/DDBJ whole genome shotgun (WGS) entry which is preliminary data.</text>
</comment>
<accession>A0A482XD65</accession>
<sequence length="71" mass="7849">MKSWADGKMLAGSLLFAVSFVQQYSDYQPPAVCIAISGITGQQTHSLTRNYLSRPVRQIVEQTESVPFRSG</sequence>
<feature type="signal peptide" evidence="1">
    <location>
        <begin position="1"/>
        <end position="23"/>
    </location>
</feature>
<name>A0A482XD65_LAOST</name>
<evidence type="ECO:0000313" key="3">
    <source>
        <dbReference type="Proteomes" id="UP000291343"/>
    </source>
</evidence>